<organism evidence="1 2">
    <name type="scientific">Desulforhopalus singaporensis</name>
    <dbReference type="NCBI Taxonomy" id="91360"/>
    <lineage>
        <taxon>Bacteria</taxon>
        <taxon>Pseudomonadati</taxon>
        <taxon>Thermodesulfobacteriota</taxon>
        <taxon>Desulfobulbia</taxon>
        <taxon>Desulfobulbales</taxon>
        <taxon>Desulfocapsaceae</taxon>
        <taxon>Desulforhopalus</taxon>
    </lineage>
</organism>
<dbReference type="AlphaFoldDB" id="A0A1H0IWI8"/>
<dbReference type="Pfam" id="PF04199">
    <property type="entry name" value="Cyclase"/>
    <property type="match status" value="1"/>
</dbReference>
<evidence type="ECO:0000313" key="2">
    <source>
        <dbReference type="Proteomes" id="UP000199073"/>
    </source>
</evidence>
<gene>
    <name evidence="1" type="ORF">SAMN05660330_00047</name>
</gene>
<evidence type="ECO:0000313" key="1">
    <source>
        <dbReference type="EMBL" id="SDO35600.1"/>
    </source>
</evidence>
<dbReference type="Gene3D" id="3.50.30.50">
    <property type="entry name" value="Putative cyclase"/>
    <property type="match status" value="1"/>
</dbReference>
<dbReference type="Proteomes" id="UP000199073">
    <property type="component" value="Unassembled WGS sequence"/>
</dbReference>
<dbReference type="InterPro" id="IPR007325">
    <property type="entry name" value="KFase/CYL"/>
</dbReference>
<reference evidence="1 2" key="1">
    <citation type="submission" date="2016-10" db="EMBL/GenBank/DDBJ databases">
        <authorList>
            <person name="de Groot N.N."/>
        </authorList>
    </citation>
    <scope>NUCLEOTIDE SEQUENCE [LARGE SCALE GENOMIC DNA]</scope>
    <source>
        <strain evidence="1 2">DSM 12130</strain>
    </source>
</reference>
<proteinExistence type="predicted"/>
<dbReference type="GO" id="GO:0004061">
    <property type="term" value="F:arylformamidase activity"/>
    <property type="evidence" value="ECO:0007669"/>
    <property type="project" value="InterPro"/>
</dbReference>
<dbReference type="InterPro" id="IPR037175">
    <property type="entry name" value="KFase_sf"/>
</dbReference>
<accession>A0A1H0IWI8</accession>
<sequence>MSVIIDLYHILTSNLYVILYEIRQTGLCGLSARDKKPTGDFLMTAVTKDPYSGLQLIELSHEWGHGVPSYPGQADVKMFRGVKHAQHGVLAWKINTVMHTGTHMNAPLHLVQRAKDLAAIAPDRLFGNGVVLGIAKASYGVITARDLESATPSVQEGDVVVIVTGWHHKYSDGLEYYGESPGLSRDAADWLVAKKCRMVAVDTPQVDHPLATSLAGHRGGPTMNRLVGAYKKATGLDPQKEHPHWNIAHKTILQADIPTIEQVGGDVDLLIGKRATFVATPWKFVHGDACPVRLVAMTDPDGTYRIPDGK</sequence>
<dbReference type="STRING" id="91360.SAMN05660330_00047"/>
<dbReference type="EMBL" id="FNJI01000001">
    <property type="protein sequence ID" value="SDO35600.1"/>
    <property type="molecule type" value="Genomic_DNA"/>
</dbReference>
<dbReference type="PANTHER" id="PTHR31118:SF32">
    <property type="entry name" value="KYNURENINE FORMAMIDASE"/>
    <property type="match status" value="1"/>
</dbReference>
<name>A0A1H0IWI8_9BACT</name>
<dbReference type="PANTHER" id="PTHR31118">
    <property type="entry name" value="CYCLASE-LIKE PROTEIN 2"/>
    <property type="match status" value="1"/>
</dbReference>
<dbReference type="GO" id="GO:0019441">
    <property type="term" value="P:L-tryptophan catabolic process to kynurenine"/>
    <property type="evidence" value="ECO:0007669"/>
    <property type="project" value="InterPro"/>
</dbReference>
<dbReference type="SUPFAM" id="SSF102198">
    <property type="entry name" value="Putative cyclase"/>
    <property type="match status" value="1"/>
</dbReference>
<keyword evidence="2" id="KW-1185">Reference proteome</keyword>
<protein>
    <submittedName>
        <fullName evidence="1">Kynurenine formamidase</fullName>
    </submittedName>
</protein>